<sequence>MDDKAHIRHELDLSAAQWRQAGPEGEVAFVPHTDGVTYIALRRAGADTVLVFTPSEWTAFRAGVQDNEFNRPADL</sequence>
<proteinExistence type="predicted"/>
<protein>
    <submittedName>
        <fullName evidence="1">DUF397 domain-containing protein</fullName>
    </submittedName>
</protein>
<reference evidence="1 2" key="1">
    <citation type="submission" date="2016-04" db="EMBL/GenBank/DDBJ databases">
        <title>Complete genome sequence and analysis of deep-sea sediment isolate, Amycolatopsis sp. WP1.</title>
        <authorList>
            <person name="Wang H."/>
            <person name="Chen S."/>
            <person name="Wu Q."/>
        </authorList>
    </citation>
    <scope>NUCLEOTIDE SEQUENCE [LARGE SCALE GENOMIC DNA]</scope>
    <source>
        <strain evidence="1 2">WP1</strain>
    </source>
</reference>
<evidence type="ECO:0000313" key="1">
    <source>
        <dbReference type="EMBL" id="AXB48651.1"/>
    </source>
</evidence>
<dbReference type="Proteomes" id="UP000250434">
    <property type="component" value="Chromosome"/>
</dbReference>
<dbReference type="KEGG" id="aab:A4R43_19985"/>
<dbReference type="RefSeq" id="WP_162788525.1">
    <property type="nucleotide sequence ID" value="NZ_CP015163.1"/>
</dbReference>
<evidence type="ECO:0000313" key="2">
    <source>
        <dbReference type="Proteomes" id="UP000250434"/>
    </source>
</evidence>
<dbReference type="EMBL" id="CP015163">
    <property type="protein sequence ID" value="AXB48651.1"/>
    <property type="molecule type" value="Genomic_DNA"/>
</dbReference>
<organism evidence="1 2">
    <name type="scientific">Amycolatopsis albispora</name>
    <dbReference type="NCBI Taxonomy" id="1804986"/>
    <lineage>
        <taxon>Bacteria</taxon>
        <taxon>Bacillati</taxon>
        <taxon>Actinomycetota</taxon>
        <taxon>Actinomycetes</taxon>
        <taxon>Pseudonocardiales</taxon>
        <taxon>Pseudonocardiaceae</taxon>
        <taxon>Amycolatopsis</taxon>
    </lineage>
</organism>
<gene>
    <name evidence="1" type="ORF">A4R43_19985</name>
</gene>
<name>A0A344LKS7_9PSEU</name>
<dbReference type="AlphaFoldDB" id="A0A344LKS7"/>
<accession>A0A344LKS7</accession>
<keyword evidence="2" id="KW-1185">Reference proteome</keyword>